<keyword evidence="4" id="KW-1185">Reference proteome</keyword>
<dbReference type="AlphaFoldDB" id="A0AAX4PCG9"/>
<feature type="domain" description="Helicase-associated" evidence="2">
    <location>
        <begin position="550"/>
        <end position="603"/>
    </location>
</feature>
<dbReference type="Gene3D" id="6.10.140.530">
    <property type="match status" value="4"/>
</dbReference>
<feature type="domain" description="Helicase-associated" evidence="2">
    <location>
        <begin position="320"/>
        <end position="384"/>
    </location>
</feature>
<feature type="domain" description="Helicase-associated" evidence="2">
    <location>
        <begin position="610"/>
        <end position="671"/>
    </location>
</feature>
<dbReference type="PANTHER" id="PTHR33418">
    <property type="entry name" value="HELICASE-ASSOCIATED"/>
    <property type="match status" value="1"/>
</dbReference>
<organism evidence="3 4">
    <name type="scientific">Chloropicon roscoffensis</name>
    <dbReference type="NCBI Taxonomy" id="1461544"/>
    <lineage>
        <taxon>Eukaryota</taxon>
        <taxon>Viridiplantae</taxon>
        <taxon>Chlorophyta</taxon>
        <taxon>Chloropicophyceae</taxon>
        <taxon>Chloropicales</taxon>
        <taxon>Chloropicaceae</taxon>
        <taxon>Chloropicon</taxon>
    </lineage>
</organism>
<protein>
    <recommendedName>
        <fullName evidence="2">Helicase-associated domain-containing protein</fullName>
    </recommendedName>
</protein>
<dbReference type="InterPro" id="IPR005114">
    <property type="entry name" value="Helicase_assoc"/>
</dbReference>
<gene>
    <name evidence="3" type="ORF">HKI87_08g52030</name>
</gene>
<proteinExistence type="predicted"/>
<evidence type="ECO:0000313" key="3">
    <source>
        <dbReference type="EMBL" id="WZN63654.1"/>
    </source>
</evidence>
<evidence type="ECO:0000313" key="4">
    <source>
        <dbReference type="Proteomes" id="UP001472866"/>
    </source>
</evidence>
<dbReference type="Pfam" id="PF03457">
    <property type="entry name" value="HA"/>
    <property type="match status" value="4"/>
</dbReference>
<dbReference type="PANTHER" id="PTHR33418:SF1">
    <property type="entry name" value="HELICASE-ASSOCIATED DOMAIN-CONTAINING PROTEIN"/>
    <property type="match status" value="1"/>
</dbReference>
<evidence type="ECO:0000256" key="1">
    <source>
        <dbReference type="SAM" id="MobiDB-lite"/>
    </source>
</evidence>
<accession>A0AAX4PCG9</accession>
<feature type="region of interest" description="Disordered" evidence="1">
    <location>
        <begin position="139"/>
        <end position="163"/>
    </location>
</feature>
<name>A0AAX4PCG9_9CHLO</name>
<feature type="region of interest" description="Disordered" evidence="1">
    <location>
        <begin position="22"/>
        <end position="50"/>
    </location>
</feature>
<dbReference type="Proteomes" id="UP001472866">
    <property type="component" value="Chromosome 08"/>
</dbReference>
<sequence length="673" mass="77138">MEMRVRSLGTVASRPRAVAFRAEASTSARCDARSSKAMGQHGRQGRRGRELGVATRAGLEADGNLFYQQGEGEENTDRPKRAQEIVEVEAEMEAEVAAEEKEQETELIFRLERHGEGWGEAVFPFLSVEQRPIQSSQAKSSVLADAAGDSKCGGHKRRGQTSGNSRYIQLEEALLEMELTEDQVNDVISVAVAWRVTEGGHILVDRRRRAKALKNVRTLVPYLENLGVPRGKSGVGDLVSRVPLLILCNVDGADNWDKRAVQLAAHWFRHGKFDPSEASGDLKRWTHRVRRHKAEGKLSQDQVKLLELIGFDFGLGITSEWEGMFDRLLDFILETGHSHPMPSYESESGRTHVSLHEWTELQRIAYAAGRLAPCHVERLESIQFDWSAKYVSRWLRYYQDYRALRAEKGTLKVQQQPGELDDLGGRRFWRQKQQVLWYTKHIWPERQTMLQEISFELDPYSTKFREVCGVVEALQQHYGVDSMLALLARLYDDLMVPSTHHAVRVEPIQVRQLARWLKIQLVLRECGAIAEGSDKKARLDRLGVQWEGLEWQMNFEGLLKFRAVSGHCDVPKDHRLSPWVVNMRQNRHDLPYEYKSLLDMVGFTWERRGAWSRMFNQLTEYREENGHVAIPREGNDQIHNHLGAWLTNQRALWRKGKLTGQQVARLEAIGVTK</sequence>
<reference evidence="3 4" key="1">
    <citation type="submission" date="2024-03" db="EMBL/GenBank/DDBJ databases">
        <title>Complete genome sequence of the green alga Chloropicon roscoffensis RCC1871.</title>
        <authorList>
            <person name="Lemieux C."/>
            <person name="Pombert J.-F."/>
            <person name="Otis C."/>
            <person name="Turmel M."/>
        </authorList>
    </citation>
    <scope>NUCLEOTIDE SEQUENCE [LARGE SCALE GENOMIC DNA]</scope>
    <source>
        <strain evidence="3 4">RCC1871</strain>
    </source>
</reference>
<evidence type="ECO:0000259" key="2">
    <source>
        <dbReference type="Pfam" id="PF03457"/>
    </source>
</evidence>
<dbReference type="EMBL" id="CP151508">
    <property type="protein sequence ID" value="WZN63654.1"/>
    <property type="molecule type" value="Genomic_DNA"/>
</dbReference>
<feature type="domain" description="Helicase-associated" evidence="2">
    <location>
        <begin position="254"/>
        <end position="311"/>
    </location>
</feature>